<feature type="region of interest" description="Disordered" evidence="1">
    <location>
        <begin position="372"/>
        <end position="459"/>
    </location>
</feature>
<dbReference type="EMBL" id="KQ976699">
    <property type="protein sequence ID" value="KYM77400.1"/>
    <property type="molecule type" value="Genomic_DNA"/>
</dbReference>
<proteinExistence type="predicted"/>
<organism evidence="2 3">
    <name type="scientific">Atta colombica</name>
    <dbReference type="NCBI Taxonomy" id="520822"/>
    <lineage>
        <taxon>Eukaryota</taxon>
        <taxon>Metazoa</taxon>
        <taxon>Ecdysozoa</taxon>
        <taxon>Arthropoda</taxon>
        <taxon>Hexapoda</taxon>
        <taxon>Insecta</taxon>
        <taxon>Pterygota</taxon>
        <taxon>Neoptera</taxon>
        <taxon>Endopterygota</taxon>
        <taxon>Hymenoptera</taxon>
        <taxon>Apocrita</taxon>
        <taxon>Aculeata</taxon>
        <taxon>Formicoidea</taxon>
        <taxon>Formicidae</taxon>
        <taxon>Myrmicinae</taxon>
        <taxon>Atta</taxon>
    </lineage>
</organism>
<name>A0A151HZE6_9HYME</name>
<keyword evidence="3" id="KW-1185">Reference proteome</keyword>
<sequence length="459" mass="52723">MESTTDSSLFFASCSSNCTDYDYEHSEIRTQSEKKKRVKRSPVPKLSLSFSFMSLSDMKNTKSFKTNKASKKTQKAKSQNELLKDYCPYSSDNCGCSSGCTDCDYGLYTYTTKNKSKLKSKDKRFYIRPSSSFRPLVSQKSRKTAKPFSAINILRKKKAKLPKKKALKSSYSESSGSCNRQSNYIKHNFKTKTLKTTKDQKSKTKKKTSVRNLRKLKTMRIVKTLKLRKNKKVSKSAATIKVSERTIMKNWFPDSSNNYECNSDYTDCEKRITIKRKKLKSRSRRVKTVLFRESGDKERRQNGEATTKIRGKLARVWYDPLAQFAQAVMPISSSRKAALRAELRYANSRLNAALTNMTSKRRPYSDRAAACGVLDLSREPPYREEEEQRNETSRTNDEEEEEEKEEEEEEGGRQRQRCEEGTEPVFERSGESESQAFPQPRTARLEIPRGNAAPAGYPS</sequence>
<protein>
    <submittedName>
        <fullName evidence="2">Uncharacterized protein</fullName>
    </submittedName>
</protein>
<evidence type="ECO:0000256" key="1">
    <source>
        <dbReference type="SAM" id="MobiDB-lite"/>
    </source>
</evidence>
<dbReference type="Proteomes" id="UP000078540">
    <property type="component" value="Unassembled WGS sequence"/>
</dbReference>
<gene>
    <name evidence="2" type="ORF">ALC53_12140</name>
</gene>
<evidence type="ECO:0000313" key="3">
    <source>
        <dbReference type="Proteomes" id="UP000078540"/>
    </source>
</evidence>
<dbReference type="AlphaFoldDB" id="A0A151HZE6"/>
<feature type="compositionally biased region" description="Basic and acidic residues" evidence="1">
    <location>
        <begin position="411"/>
        <end position="431"/>
    </location>
</feature>
<evidence type="ECO:0000313" key="2">
    <source>
        <dbReference type="EMBL" id="KYM77400.1"/>
    </source>
</evidence>
<reference evidence="2 3" key="1">
    <citation type="submission" date="2015-09" db="EMBL/GenBank/DDBJ databases">
        <title>Atta colombica WGS genome.</title>
        <authorList>
            <person name="Nygaard S."/>
            <person name="Hu H."/>
            <person name="Boomsma J."/>
            <person name="Zhang G."/>
        </authorList>
    </citation>
    <scope>NUCLEOTIDE SEQUENCE [LARGE SCALE GENOMIC DNA]</scope>
    <source>
        <strain evidence="2">Treedump-2</strain>
        <tissue evidence="2">Whole body</tissue>
    </source>
</reference>
<feature type="compositionally biased region" description="Acidic residues" evidence="1">
    <location>
        <begin position="397"/>
        <end position="410"/>
    </location>
</feature>
<accession>A0A151HZE6</accession>